<evidence type="ECO:0000256" key="4">
    <source>
        <dbReference type="ARBA" id="ARBA00023136"/>
    </source>
</evidence>
<dbReference type="RefSeq" id="XP_001301163.1">
    <property type="nucleotide sequence ID" value="XM_001301162.1"/>
</dbReference>
<evidence type="ECO:0000256" key="3">
    <source>
        <dbReference type="ARBA" id="ARBA00022989"/>
    </source>
</evidence>
<dbReference type="InParanoid" id="A2G3P0"/>
<name>A2G3P0_TRIV3</name>
<accession>A2G3P0</accession>
<dbReference type="PANTHER" id="PTHR16201">
    <property type="entry name" value="SEVEN TRANSMEMBRANE PROTEIN 1-RELATED"/>
    <property type="match status" value="1"/>
</dbReference>
<dbReference type="Proteomes" id="UP000001542">
    <property type="component" value="Unassembled WGS sequence"/>
</dbReference>
<evidence type="ECO:0000256" key="1">
    <source>
        <dbReference type="ARBA" id="ARBA00004141"/>
    </source>
</evidence>
<dbReference type="GO" id="GO:0016020">
    <property type="term" value="C:membrane"/>
    <property type="evidence" value="ECO:0007669"/>
    <property type="project" value="UniProtKB-SubCell"/>
</dbReference>
<dbReference type="EMBL" id="DS114337">
    <property type="protein sequence ID" value="EAX88233.1"/>
    <property type="molecule type" value="Genomic_DNA"/>
</dbReference>
<evidence type="ECO:0008006" key="8">
    <source>
        <dbReference type="Google" id="ProtNLM"/>
    </source>
</evidence>
<dbReference type="VEuPathDB" id="TrichDB:TVAGG3_0756580"/>
<comment type="subcellular location">
    <subcellularLocation>
        <location evidence="1">Membrane</location>
        <topology evidence="1">Multi-pass membrane protein</topology>
    </subcellularLocation>
</comment>
<feature type="transmembrane region" description="Helical" evidence="5">
    <location>
        <begin position="74"/>
        <end position="94"/>
    </location>
</feature>
<protein>
    <recommendedName>
        <fullName evidence="8">PQ loop repeat family protein</fullName>
    </recommendedName>
</protein>
<dbReference type="InterPro" id="IPR006603">
    <property type="entry name" value="PQ-loop_rpt"/>
</dbReference>
<reference evidence="6" key="1">
    <citation type="submission" date="2006-10" db="EMBL/GenBank/DDBJ databases">
        <authorList>
            <person name="Amadeo P."/>
            <person name="Zhao Q."/>
            <person name="Wortman J."/>
            <person name="Fraser-Liggett C."/>
            <person name="Carlton J."/>
        </authorList>
    </citation>
    <scope>NUCLEOTIDE SEQUENCE</scope>
    <source>
        <strain evidence="6">G3</strain>
    </source>
</reference>
<evidence type="ECO:0000313" key="6">
    <source>
        <dbReference type="EMBL" id="EAX88233.1"/>
    </source>
</evidence>
<keyword evidence="3 5" id="KW-1133">Transmembrane helix</keyword>
<proteinExistence type="predicted"/>
<dbReference type="KEGG" id="tva:4745888"/>
<dbReference type="Pfam" id="PF04193">
    <property type="entry name" value="PQ-loop"/>
    <property type="match status" value="1"/>
</dbReference>
<dbReference type="AlphaFoldDB" id="A2G3P0"/>
<keyword evidence="7" id="KW-1185">Reference proteome</keyword>
<dbReference type="Gene3D" id="1.20.1280.290">
    <property type="match status" value="1"/>
</dbReference>
<dbReference type="PANTHER" id="PTHR16201:SF11">
    <property type="entry name" value="PQ-LOOP REPEAT-CONTAINING PROTEIN"/>
    <property type="match status" value="1"/>
</dbReference>
<evidence type="ECO:0000256" key="5">
    <source>
        <dbReference type="SAM" id="Phobius"/>
    </source>
</evidence>
<dbReference type="OrthoDB" id="19344at2759"/>
<evidence type="ECO:0000256" key="2">
    <source>
        <dbReference type="ARBA" id="ARBA00022692"/>
    </source>
</evidence>
<keyword evidence="4 5" id="KW-0472">Membrane</keyword>
<organism evidence="6 7">
    <name type="scientific">Trichomonas vaginalis (strain ATCC PRA-98 / G3)</name>
    <dbReference type="NCBI Taxonomy" id="412133"/>
    <lineage>
        <taxon>Eukaryota</taxon>
        <taxon>Metamonada</taxon>
        <taxon>Parabasalia</taxon>
        <taxon>Trichomonadida</taxon>
        <taxon>Trichomonadidae</taxon>
        <taxon>Trichomonas</taxon>
    </lineage>
</organism>
<gene>
    <name evidence="6" type="ORF">TVAG_348750</name>
</gene>
<dbReference type="SMR" id="A2G3P0"/>
<feature type="transmembrane region" description="Helical" evidence="5">
    <location>
        <begin position="12"/>
        <end position="29"/>
    </location>
</feature>
<feature type="transmembrane region" description="Helical" evidence="5">
    <location>
        <begin position="41"/>
        <end position="62"/>
    </location>
</feature>
<evidence type="ECO:0000313" key="7">
    <source>
        <dbReference type="Proteomes" id="UP000001542"/>
    </source>
</evidence>
<dbReference type="InterPro" id="IPR051415">
    <property type="entry name" value="LAAT-1"/>
</dbReference>
<keyword evidence="2 5" id="KW-0812">Transmembrane</keyword>
<reference evidence="6" key="2">
    <citation type="journal article" date="2007" name="Science">
        <title>Draft genome sequence of the sexually transmitted pathogen Trichomonas vaginalis.</title>
        <authorList>
            <person name="Carlton J.M."/>
            <person name="Hirt R.P."/>
            <person name="Silva J.C."/>
            <person name="Delcher A.L."/>
            <person name="Schatz M."/>
            <person name="Zhao Q."/>
            <person name="Wortman J.R."/>
            <person name="Bidwell S.L."/>
            <person name="Alsmark U.C.M."/>
            <person name="Besteiro S."/>
            <person name="Sicheritz-Ponten T."/>
            <person name="Noel C.J."/>
            <person name="Dacks J.B."/>
            <person name="Foster P.G."/>
            <person name="Simillion C."/>
            <person name="Van de Peer Y."/>
            <person name="Miranda-Saavedra D."/>
            <person name="Barton G.J."/>
            <person name="Westrop G.D."/>
            <person name="Mueller S."/>
            <person name="Dessi D."/>
            <person name="Fiori P.L."/>
            <person name="Ren Q."/>
            <person name="Paulsen I."/>
            <person name="Zhang H."/>
            <person name="Bastida-Corcuera F.D."/>
            <person name="Simoes-Barbosa A."/>
            <person name="Brown M.T."/>
            <person name="Hayes R.D."/>
            <person name="Mukherjee M."/>
            <person name="Okumura C.Y."/>
            <person name="Schneider R."/>
            <person name="Smith A.J."/>
            <person name="Vanacova S."/>
            <person name="Villalvazo M."/>
            <person name="Haas B.J."/>
            <person name="Pertea M."/>
            <person name="Feldblyum T.V."/>
            <person name="Utterback T.R."/>
            <person name="Shu C.L."/>
            <person name="Osoegawa K."/>
            <person name="de Jong P.J."/>
            <person name="Hrdy I."/>
            <person name="Horvathova L."/>
            <person name="Zubacova Z."/>
            <person name="Dolezal P."/>
            <person name="Malik S.B."/>
            <person name="Logsdon J.M. Jr."/>
            <person name="Henze K."/>
            <person name="Gupta A."/>
            <person name="Wang C.C."/>
            <person name="Dunne R.L."/>
            <person name="Upcroft J.A."/>
            <person name="Upcroft P."/>
            <person name="White O."/>
            <person name="Salzberg S.L."/>
            <person name="Tang P."/>
            <person name="Chiu C.-H."/>
            <person name="Lee Y.-S."/>
            <person name="Embley T.M."/>
            <person name="Coombs G.H."/>
            <person name="Mottram J.C."/>
            <person name="Tachezy J."/>
            <person name="Fraser-Liggett C.M."/>
            <person name="Johnson P.J."/>
        </authorList>
    </citation>
    <scope>NUCLEOTIDE SEQUENCE [LARGE SCALE GENOMIC DNA]</scope>
    <source>
        <strain evidence="6">G3</strain>
    </source>
</reference>
<dbReference type="VEuPathDB" id="TrichDB:TVAG_348750"/>
<sequence length="118" mass="12935">MSGFLSIATNSYGIVLGLICSGISFVQYLPQIYTTCKIKGLGTLSLAMLLMQAPGGLANVYLIAFVNKKNWSTWLPIFVAACQQILLICIIIFFKCTKKDYSHLSDSLLDSTDQSITN</sequence>